<name>A0A9W8HK17_9FUNG</name>
<dbReference type="EMBL" id="JANBUL010000033">
    <property type="protein sequence ID" value="KAJ2784092.1"/>
    <property type="molecule type" value="Genomic_DNA"/>
</dbReference>
<comment type="caution">
    <text evidence="1">The sequence shown here is derived from an EMBL/GenBank/DDBJ whole genome shotgun (WGS) entry which is preliminary data.</text>
</comment>
<organism evidence="1 2">
    <name type="scientific">Coemansia javaensis</name>
    <dbReference type="NCBI Taxonomy" id="2761396"/>
    <lineage>
        <taxon>Eukaryota</taxon>
        <taxon>Fungi</taxon>
        <taxon>Fungi incertae sedis</taxon>
        <taxon>Zoopagomycota</taxon>
        <taxon>Kickxellomycotina</taxon>
        <taxon>Kickxellomycetes</taxon>
        <taxon>Kickxellales</taxon>
        <taxon>Kickxellaceae</taxon>
        <taxon>Coemansia</taxon>
    </lineage>
</organism>
<evidence type="ECO:0000313" key="1">
    <source>
        <dbReference type="EMBL" id="KAJ2784092.1"/>
    </source>
</evidence>
<evidence type="ECO:0000313" key="2">
    <source>
        <dbReference type="Proteomes" id="UP001140217"/>
    </source>
</evidence>
<reference evidence="1" key="1">
    <citation type="submission" date="2022-07" db="EMBL/GenBank/DDBJ databases">
        <title>Phylogenomic reconstructions and comparative analyses of Kickxellomycotina fungi.</title>
        <authorList>
            <person name="Reynolds N.K."/>
            <person name="Stajich J.E."/>
            <person name="Barry K."/>
            <person name="Grigoriev I.V."/>
            <person name="Crous P."/>
            <person name="Smith M.E."/>
        </authorList>
    </citation>
    <scope>NUCLEOTIDE SEQUENCE</scope>
    <source>
        <strain evidence="1">NBRC 105414</strain>
    </source>
</reference>
<dbReference type="Proteomes" id="UP001140217">
    <property type="component" value="Unassembled WGS sequence"/>
</dbReference>
<gene>
    <name evidence="1" type="ORF">H4R18_001314</name>
</gene>
<accession>A0A9W8HK17</accession>
<dbReference type="AlphaFoldDB" id="A0A9W8HK17"/>
<keyword evidence="2" id="KW-1185">Reference proteome</keyword>
<sequence>MERIQDREMDALGMPDVRNIRGSNLMFRDNIPSTIRTPAFVGLGMAVILDDQETANKAEDYERLEEMLEDNQPPF</sequence>
<protein>
    <submittedName>
        <fullName evidence="1">Uncharacterized protein</fullName>
    </submittedName>
</protein>
<dbReference type="OrthoDB" id="68483at2759"/>
<proteinExistence type="predicted"/>